<dbReference type="AlphaFoldDB" id="A0A9N8DWZ3"/>
<dbReference type="PANTHER" id="PTHR33428">
    <property type="entry name" value="CHLOROPHYLLASE-2, CHLOROPLASTIC"/>
    <property type="match status" value="1"/>
</dbReference>
<proteinExistence type="predicted"/>
<dbReference type="Gene3D" id="3.40.50.1820">
    <property type="entry name" value="alpha/beta hydrolase"/>
    <property type="match status" value="1"/>
</dbReference>
<accession>A0A9N8DWZ3</accession>
<sequence>MLLFKVSLLLLLVASTVRCASAAVSSSWQVANFTGSVERVSTQDGYDETDFYYPVVDPEEPVNFPFIVFLSGGLVDKSLYSNFAFALASYGYIVVIPNHQQTIVPNMPPDLWASQLTPSDVLLDLTVRSQTSSSPLFEIVDTTRGGLSGHSNGGGAVLFASSSQCQIPFCFGPVFERPDAFRATVAISTHLIPQGGPPGANIDEPVNVDNEIPVALINGELDSMGDVCKSWPLVEEEKDMIIVEGTNHWAVTNIQDPPGNTPDEFPQTRSQEWSNQMFAKWTAIVFDAYLKQDLPAFDPEDVDEGVSINEHCQSDQETEALSTPTTSNSELSTALIVALSLCLSFLHHVGCGWSLLLLPKEPFFYKGGLCG</sequence>
<evidence type="ECO:0000313" key="4">
    <source>
        <dbReference type="Proteomes" id="UP001153069"/>
    </source>
</evidence>
<dbReference type="SUPFAM" id="SSF53474">
    <property type="entry name" value="alpha/beta-Hydrolases"/>
    <property type="match status" value="1"/>
</dbReference>
<feature type="domain" description="PET hydrolase/cutinase-like" evidence="2">
    <location>
        <begin position="31"/>
        <end position="167"/>
    </location>
</feature>
<keyword evidence="1" id="KW-0732">Signal</keyword>
<evidence type="ECO:0000259" key="2">
    <source>
        <dbReference type="Pfam" id="PF12740"/>
    </source>
</evidence>
<comment type="caution">
    <text evidence="3">The sequence shown here is derived from an EMBL/GenBank/DDBJ whole genome shotgun (WGS) entry which is preliminary data.</text>
</comment>
<dbReference type="InterPro" id="IPR029058">
    <property type="entry name" value="AB_hydrolase_fold"/>
</dbReference>
<feature type="chain" id="PRO_5040169652" description="PET hydrolase/cutinase-like domain-containing protein" evidence="1">
    <location>
        <begin position="23"/>
        <end position="371"/>
    </location>
</feature>
<dbReference type="Pfam" id="PF12740">
    <property type="entry name" value="PETase"/>
    <property type="match status" value="1"/>
</dbReference>
<organism evidence="3 4">
    <name type="scientific">Seminavis robusta</name>
    <dbReference type="NCBI Taxonomy" id="568900"/>
    <lineage>
        <taxon>Eukaryota</taxon>
        <taxon>Sar</taxon>
        <taxon>Stramenopiles</taxon>
        <taxon>Ochrophyta</taxon>
        <taxon>Bacillariophyta</taxon>
        <taxon>Bacillariophyceae</taxon>
        <taxon>Bacillariophycidae</taxon>
        <taxon>Naviculales</taxon>
        <taxon>Naviculaceae</taxon>
        <taxon>Seminavis</taxon>
    </lineage>
</organism>
<dbReference type="Proteomes" id="UP001153069">
    <property type="component" value="Unassembled WGS sequence"/>
</dbReference>
<dbReference type="EMBL" id="CAICTM010000429">
    <property type="protein sequence ID" value="CAB9510306.1"/>
    <property type="molecule type" value="Genomic_DNA"/>
</dbReference>
<name>A0A9N8DWZ3_9STRA</name>
<evidence type="ECO:0000256" key="1">
    <source>
        <dbReference type="SAM" id="SignalP"/>
    </source>
</evidence>
<reference evidence="3" key="1">
    <citation type="submission" date="2020-06" db="EMBL/GenBank/DDBJ databases">
        <authorList>
            <consortium name="Plant Systems Biology data submission"/>
        </authorList>
    </citation>
    <scope>NUCLEOTIDE SEQUENCE</scope>
    <source>
        <strain evidence="3">D6</strain>
    </source>
</reference>
<protein>
    <recommendedName>
        <fullName evidence="2">PET hydrolase/cutinase-like domain-containing protein</fullName>
    </recommendedName>
</protein>
<keyword evidence="4" id="KW-1185">Reference proteome</keyword>
<gene>
    <name evidence="3" type="ORF">SEMRO_430_G141330.1</name>
</gene>
<feature type="signal peptide" evidence="1">
    <location>
        <begin position="1"/>
        <end position="22"/>
    </location>
</feature>
<dbReference type="PANTHER" id="PTHR33428:SF14">
    <property type="entry name" value="CARBOXYLESTERASE TYPE B DOMAIN-CONTAINING PROTEIN"/>
    <property type="match status" value="1"/>
</dbReference>
<dbReference type="InterPro" id="IPR041127">
    <property type="entry name" value="PET_hydrolase/cutinase-like"/>
</dbReference>
<evidence type="ECO:0000313" key="3">
    <source>
        <dbReference type="EMBL" id="CAB9510306.1"/>
    </source>
</evidence>